<dbReference type="InterPro" id="IPR002035">
    <property type="entry name" value="VWF_A"/>
</dbReference>
<dbReference type="SUPFAM" id="SSF53300">
    <property type="entry name" value="vWA-like"/>
    <property type="match status" value="1"/>
</dbReference>
<reference evidence="2" key="1">
    <citation type="submission" date="2020-07" db="EMBL/GenBank/DDBJ databases">
        <title>Huge and variable diversity of episymbiotic CPR bacteria and DPANN archaea in groundwater ecosystems.</title>
        <authorList>
            <person name="He C.Y."/>
            <person name="Keren R."/>
            <person name="Whittaker M."/>
            <person name="Farag I.F."/>
            <person name="Doudna J."/>
            <person name="Cate J.H.D."/>
            <person name="Banfield J.F."/>
        </authorList>
    </citation>
    <scope>NUCLEOTIDE SEQUENCE</scope>
    <source>
        <strain evidence="2">NC_groundwater_672_Ag_B-0.1um_62_36</strain>
    </source>
</reference>
<evidence type="ECO:0000313" key="3">
    <source>
        <dbReference type="Proteomes" id="UP000769766"/>
    </source>
</evidence>
<dbReference type="AlphaFoldDB" id="A0A932FVH2"/>
<dbReference type="Pfam" id="PF00092">
    <property type="entry name" value="VWA"/>
    <property type="match status" value="1"/>
</dbReference>
<dbReference type="EMBL" id="JACPRF010000227">
    <property type="protein sequence ID" value="MBI2876720.1"/>
    <property type="molecule type" value="Genomic_DNA"/>
</dbReference>
<evidence type="ECO:0000259" key="1">
    <source>
        <dbReference type="PROSITE" id="PS50234"/>
    </source>
</evidence>
<sequence>MTPGSRWLNSVRFFHLLRVLPLGLLLVAPWPSSVLPEEEPKLQVSFGFPPDGSYFGQPKGLATVAGRILPPADPAPTYDVILVLDTSGSTAWPAGGDVDGDGITGTPFNISPSRRYVYPINSDPDDSILCAEVLGAQRLLQLFDPSVTRVGLVTFSGDTTPDAKRPVPETPDARLEHPLTADYQKLEPVLREIYLREPEGGTNMAEGVQVALAALAPPASRPQARKVMILLTDGMPTFPAGDLTKTDPQDREATLQAARKAAQAGITLHTLAIGPEALSDSSTVSEMARLSGGTFTPIQRPIEVINLLPRIQLAGVSSLTVENTTLGQPAAQIFLGPDGFFLASLPVTLGPNRIRATAASHRGERGEALLTLHYVEDGSSPELGVDLNQGTAAGMKSALERQRPALLDPEIARLLELKARTRERTPPKERLELELEKQ</sequence>
<protein>
    <submittedName>
        <fullName evidence="2">VWA domain-containing protein</fullName>
    </submittedName>
</protein>
<dbReference type="Gene3D" id="3.40.50.410">
    <property type="entry name" value="von Willebrand factor, type A domain"/>
    <property type="match status" value="1"/>
</dbReference>
<feature type="domain" description="VWFA" evidence="1">
    <location>
        <begin position="79"/>
        <end position="288"/>
    </location>
</feature>
<gene>
    <name evidence="2" type="ORF">HYY20_07545</name>
</gene>
<dbReference type="InterPro" id="IPR036465">
    <property type="entry name" value="vWFA_dom_sf"/>
</dbReference>
<organism evidence="2 3">
    <name type="scientific">Tectimicrobiota bacterium</name>
    <dbReference type="NCBI Taxonomy" id="2528274"/>
    <lineage>
        <taxon>Bacteria</taxon>
        <taxon>Pseudomonadati</taxon>
        <taxon>Nitrospinota/Tectimicrobiota group</taxon>
        <taxon>Candidatus Tectimicrobiota</taxon>
    </lineage>
</organism>
<accession>A0A932FVH2</accession>
<comment type="caution">
    <text evidence="2">The sequence shown here is derived from an EMBL/GenBank/DDBJ whole genome shotgun (WGS) entry which is preliminary data.</text>
</comment>
<evidence type="ECO:0000313" key="2">
    <source>
        <dbReference type="EMBL" id="MBI2876720.1"/>
    </source>
</evidence>
<dbReference type="PROSITE" id="PS50234">
    <property type="entry name" value="VWFA"/>
    <property type="match status" value="1"/>
</dbReference>
<dbReference type="CDD" id="cd00198">
    <property type="entry name" value="vWFA"/>
    <property type="match status" value="1"/>
</dbReference>
<dbReference type="Proteomes" id="UP000769766">
    <property type="component" value="Unassembled WGS sequence"/>
</dbReference>
<proteinExistence type="predicted"/>
<dbReference type="SMART" id="SM00327">
    <property type="entry name" value="VWA"/>
    <property type="match status" value="1"/>
</dbReference>
<name>A0A932FVH2_UNCTE</name>